<accession>A0A0A9BJE2</accession>
<protein>
    <submittedName>
        <fullName evidence="1">Uncharacterized protein</fullName>
    </submittedName>
</protein>
<sequence>MTDPSLILVTQHTPPPISTTRLGSSVSWPTETRFIVSSGTYHTSGRTTVSVFTNPVPHTCIPAPFPTSTTLLLTGTRFEMRLRSPVMWLVAADAMNQAAFPAFTELLLPAPVELPQGLDPQIRSGCNVLKLSTGLHLHARLIQIN</sequence>
<reference evidence="1" key="2">
    <citation type="journal article" date="2015" name="Data Brief">
        <title>Shoot transcriptome of the giant reed, Arundo donax.</title>
        <authorList>
            <person name="Barrero R.A."/>
            <person name="Guerrero F.D."/>
            <person name="Moolhuijzen P."/>
            <person name="Goolsby J.A."/>
            <person name="Tidwell J."/>
            <person name="Bellgard S.E."/>
            <person name="Bellgard M.I."/>
        </authorList>
    </citation>
    <scope>NUCLEOTIDE SEQUENCE</scope>
    <source>
        <tissue evidence="1">Shoot tissue taken approximately 20 cm above the soil surface</tissue>
    </source>
</reference>
<proteinExistence type="predicted"/>
<reference evidence="1" key="1">
    <citation type="submission" date="2014-09" db="EMBL/GenBank/DDBJ databases">
        <authorList>
            <person name="Magalhaes I.L.F."/>
            <person name="Oliveira U."/>
            <person name="Santos F.R."/>
            <person name="Vidigal T.H.D.A."/>
            <person name="Brescovit A.D."/>
            <person name="Santos A.J."/>
        </authorList>
    </citation>
    <scope>NUCLEOTIDE SEQUENCE</scope>
    <source>
        <tissue evidence="1">Shoot tissue taken approximately 20 cm above the soil surface</tissue>
    </source>
</reference>
<name>A0A0A9BJE2_ARUDO</name>
<dbReference type="EMBL" id="GBRH01236555">
    <property type="protein sequence ID" value="JAD61340.1"/>
    <property type="molecule type" value="Transcribed_RNA"/>
</dbReference>
<evidence type="ECO:0000313" key="1">
    <source>
        <dbReference type="EMBL" id="JAD61340.1"/>
    </source>
</evidence>
<organism evidence="1">
    <name type="scientific">Arundo donax</name>
    <name type="common">Giant reed</name>
    <name type="synonym">Donax arundinaceus</name>
    <dbReference type="NCBI Taxonomy" id="35708"/>
    <lineage>
        <taxon>Eukaryota</taxon>
        <taxon>Viridiplantae</taxon>
        <taxon>Streptophyta</taxon>
        <taxon>Embryophyta</taxon>
        <taxon>Tracheophyta</taxon>
        <taxon>Spermatophyta</taxon>
        <taxon>Magnoliopsida</taxon>
        <taxon>Liliopsida</taxon>
        <taxon>Poales</taxon>
        <taxon>Poaceae</taxon>
        <taxon>PACMAD clade</taxon>
        <taxon>Arundinoideae</taxon>
        <taxon>Arundineae</taxon>
        <taxon>Arundo</taxon>
    </lineage>
</organism>
<dbReference type="AlphaFoldDB" id="A0A0A9BJE2"/>